<sequence>MSIASTDPEPALGENVTFEATGYDPNSDYSQYNWTIEDSSGNVVTSGIWGKTIDYTFDRADTYTVYVIASSDYSGSKATDNINIGV</sequence>
<dbReference type="SUPFAM" id="SSF49299">
    <property type="entry name" value="PKD domain"/>
    <property type="match status" value="1"/>
</dbReference>
<keyword evidence="3" id="KW-1185">Reference proteome</keyword>
<dbReference type="Pfam" id="PF18911">
    <property type="entry name" value="PKD_4"/>
    <property type="match status" value="1"/>
</dbReference>
<dbReference type="AlphaFoldDB" id="A0ABD5Q6W1"/>
<dbReference type="InterPro" id="IPR000601">
    <property type="entry name" value="PKD_dom"/>
</dbReference>
<dbReference type="Gene3D" id="2.60.40.10">
    <property type="entry name" value="Immunoglobulins"/>
    <property type="match status" value="1"/>
</dbReference>
<protein>
    <submittedName>
        <fullName evidence="2">PKD domain-containing protein</fullName>
    </submittedName>
</protein>
<organism evidence="2 3">
    <name type="scientific">Halorussus aquaticus</name>
    <dbReference type="NCBI Taxonomy" id="2953748"/>
    <lineage>
        <taxon>Archaea</taxon>
        <taxon>Methanobacteriati</taxon>
        <taxon>Methanobacteriota</taxon>
        <taxon>Stenosarchaea group</taxon>
        <taxon>Halobacteria</taxon>
        <taxon>Halobacteriales</taxon>
        <taxon>Haladaptataceae</taxon>
        <taxon>Halorussus</taxon>
    </lineage>
</organism>
<feature type="domain" description="PKD" evidence="1">
    <location>
        <begin position="1"/>
        <end position="86"/>
    </location>
</feature>
<proteinExistence type="predicted"/>
<dbReference type="RefSeq" id="WP_254268126.1">
    <property type="nucleotide sequence ID" value="NZ_CP100400.1"/>
</dbReference>
<reference evidence="2 3" key="1">
    <citation type="journal article" date="2019" name="Int. J. Syst. Evol. Microbiol.">
        <title>The Global Catalogue of Microorganisms (GCM) 10K type strain sequencing project: providing services to taxonomists for standard genome sequencing and annotation.</title>
        <authorList>
            <consortium name="The Broad Institute Genomics Platform"/>
            <consortium name="The Broad Institute Genome Sequencing Center for Infectious Disease"/>
            <person name="Wu L."/>
            <person name="Ma J."/>
        </authorList>
    </citation>
    <scope>NUCLEOTIDE SEQUENCE [LARGE SCALE GENOMIC DNA]</scope>
    <source>
        <strain evidence="2 3">XZYJ18</strain>
    </source>
</reference>
<dbReference type="PROSITE" id="PS50093">
    <property type="entry name" value="PKD"/>
    <property type="match status" value="1"/>
</dbReference>
<dbReference type="Proteomes" id="UP001595945">
    <property type="component" value="Unassembled WGS sequence"/>
</dbReference>
<comment type="caution">
    <text evidence="2">The sequence shown here is derived from an EMBL/GenBank/DDBJ whole genome shotgun (WGS) entry which is preliminary data.</text>
</comment>
<dbReference type="GeneID" id="73046645"/>
<dbReference type="InterPro" id="IPR035986">
    <property type="entry name" value="PKD_dom_sf"/>
</dbReference>
<evidence type="ECO:0000259" key="1">
    <source>
        <dbReference type="PROSITE" id="PS50093"/>
    </source>
</evidence>
<evidence type="ECO:0000313" key="2">
    <source>
        <dbReference type="EMBL" id="MFC4826259.1"/>
    </source>
</evidence>
<name>A0ABD5Q6W1_9EURY</name>
<dbReference type="InterPro" id="IPR013783">
    <property type="entry name" value="Ig-like_fold"/>
</dbReference>
<evidence type="ECO:0000313" key="3">
    <source>
        <dbReference type="Proteomes" id="UP001595945"/>
    </source>
</evidence>
<gene>
    <name evidence="2" type="ORF">ACFO9K_18550</name>
</gene>
<accession>A0ABD5Q6W1</accession>
<dbReference type="EMBL" id="JBHSHT010000002">
    <property type="protein sequence ID" value="MFC4826259.1"/>
    <property type="molecule type" value="Genomic_DNA"/>
</dbReference>
<dbReference type="CDD" id="cd00146">
    <property type="entry name" value="PKD"/>
    <property type="match status" value="1"/>
</dbReference>